<proteinExistence type="predicted"/>
<keyword evidence="3" id="KW-0645">Protease</keyword>
<dbReference type="PROSITE" id="PS50106">
    <property type="entry name" value="PDZ"/>
    <property type="match status" value="1"/>
</dbReference>
<dbReference type="EMBL" id="VRLW01000001">
    <property type="protein sequence ID" value="KAA1262025.1"/>
    <property type="molecule type" value="Genomic_DNA"/>
</dbReference>
<dbReference type="InterPro" id="IPR001478">
    <property type="entry name" value="PDZ"/>
</dbReference>
<evidence type="ECO:0000313" key="4">
    <source>
        <dbReference type="Proteomes" id="UP000322699"/>
    </source>
</evidence>
<feature type="compositionally biased region" description="Acidic residues" evidence="1">
    <location>
        <begin position="247"/>
        <end position="262"/>
    </location>
</feature>
<sequence>MNSSHSFAATQQFLILITVFAGTSVVADDADAQGIFSRIRARRAVNTQQVNPRPTTPSAIPQTALPAQPKPVIVSGTTPTPATVPNPAKQGGRLGVRIRNLPNNSGVWITYVEPNSPADQTGIQVGDRIISVNGQAIPDTAKLINETSSRQPGQSIKVTYMRNSVSKTVQPTLVGGSMAEGPLSPSPTPVRPRLPENKTVEPQLDALSDDQKKDQQKDFANTQATEPSPSQASTSESSSESSIEQTENWDNEEIDVMAFGDE</sequence>
<dbReference type="Gene3D" id="2.30.42.10">
    <property type="match status" value="1"/>
</dbReference>
<dbReference type="GO" id="GO:0006508">
    <property type="term" value="P:proteolysis"/>
    <property type="evidence" value="ECO:0007669"/>
    <property type="project" value="UniProtKB-KW"/>
</dbReference>
<keyword evidence="4" id="KW-1185">Reference proteome</keyword>
<gene>
    <name evidence="3" type="ORF">LF1_45860</name>
</gene>
<dbReference type="Pfam" id="PF13180">
    <property type="entry name" value="PDZ_2"/>
    <property type="match status" value="1"/>
</dbReference>
<feature type="domain" description="PDZ" evidence="2">
    <location>
        <begin position="83"/>
        <end position="164"/>
    </location>
</feature>
<evidence type="ECO:0000313" key="3">
    <source>
        <dbReference type="EMBL" id="KAA1262025.1"/>
    </source>
</evidence>
<dbReference type="SUPFAM" id="SSF50156">
    <property type="entry name" value="PDZ domain-like"/>
    <property type="match status" value="1"/>
</dbReference>
<dbReference type="GO" id="GO:0008233">
    <property type="term" value="F:peptidase activity"/>
    <property type="evidence" value="ECO:0007669"/>
    <property type="project" value="UniProtKB-KW"/>
</dbReference>
<dbReference type="SMART" id="SM00228">
    <property type="entry name" value="PDZ"/>
    <property type="match status" value="1"/>
</dbReference>
<dbReference type="OrthoDB" id="265657at2"/>
<reference evidence="3 4" key="1">
    <citation type="submission" date="2019-08" db="EMBL/GenBank/DDBJ databases">
        <title>Deep-cultivation of Planctomycetes and their phenomic and genomic characterization uncovers novel biology.</title>
        <authorList>
            <person name="Wiegand S."/>
            <person name="Jogler M."/>
            <person name="Boedeker C."/>
            <person name="Pinto D."/>
            <person name="Vollmers J."/>
            <person name="Rivas-Marin E."/>
            <person name="Kohn T."/>
            <person name="Peeters S.H."/>
            <person name="Heuer A."/>
            <person name="Rast P."/>
            <person name="Oberbeckmann S."/>
            <person name="Bunk B."/>
            <person name="Jeske O."/>
            <person name="Meyerdierks A."/>
            <person name="Storesund J.E."/>
            <person name="Kallscheuer N."/>
            <person name="Luecker S."/>
            <person name="Lage O.M."/>
            <person name="Pohl T."/>
            <person name="Merkel B.J."/>
            <person name="Hornburger P."/>
            <person name="Mueller R.-W."/>
            <person name="Bruemmer F."/>
            <person name="Labrenz M."/>
            <person name="Spormann A.M."/>
            <person name="Op Den Camp H."/>
            <person name="Overmann J."/>
            <person name="Amann R."/>
            <person name="Jetten M.S.M."/>
            <person name="Mascher T."/>
            <person name="Medema M.H."/>
            <person name="Devos D.P."/>
            <person name="Kaster A.-K."/>
            <person name="Ovreas L."/>
            <person name="Rohde M."/>
            <person name="Galperin M.Y."/>
            <person name="Jogler C."/>
        </authorList>
    </citation>
    <scope>NUCLEOTIDE SEQUENCE [LARGE SCALE GENOMIC DNA]</scope>
    <source>
        <strain evidence="3 4">LF1</strain>
    </source>
</reference>
<dbReference type="Proteomes" id="UP000322699">
    <property type="component" value="Unassembled WGS sequence"/>
</dbReference>
<organism evidence="3 4">
    <name type="scientific">Rubripirellula obstinata</name>
    <dbReference type="NCBI Taxonomy" id="406547"/>
    <lineage>
        <taxon>Bacteria</taxon>
        <taxon>Pseudomonadati</taxon>
        <taxon>Planctomycetota</taxon>
        <taxon>Planctomycetia</taxon>
        <taxon>Pirellulales</taxon>
        <taxon>Pirellulaceae</taxon>
        <taxon>Rubripirellula</taxon>
    </lineage>
</organism>
<evidence type="ECO:0000256" key="1">
    <source>
        <dbReference type="SAM" id="MobiDB-lite"/>
    </source>
</evidence>
<dbReference type="InterPro" id="IPR036034">
    <property type="entry name" value="PDZ_sf"/>
</dbReference>
<dbReference type="RefSeq" id="WP_068261144.1">
    <property type="nucleotide sequence ID" value="NZ_LWSK01000022.1"/>
</dbReference>
<protein>
    <submittedName>
        <fullName evidence="3">Serine endoprotease</fullName>
    </submittedName>
</protein>
<name>A0A5B1CPX5_9BACT</name>
<accession>A0A5B1CPX5</accession>
<feature type="region of interest" description="Disordered" evidence="1">
    <location>
        <begin position="172"/>
        <end position="262"/>
    </location>
</feature>
<dbReference type="AlphaFoldDB" id="A0A5B1CPX5"/>
<evidence type="ECO:0000259" key="2">
    <source>
        <dbReference type="PROSITE" id="PS50106"/>
    </source>
</evidence>
<feature type="compositionally biased region" description="Low complexity" evidence="1">
    <location>
        <begin position="224"/>
        <end position="246"/>
    </location>
</feature>
<comment type="caution">
    <text evidence="3">The sequence shown here is derived from an EMBL/GenBank/DDBJ whole genome shotgun (WGS) entry which is preliminary data.</text>
</comment>
<keyword evidence="3" id="KW-0378">Hydrolase</keyword>